<feature type="compositionally biased region" description="Basic and acidic residues" evidence="2">
    <location>
        <begin position="671"/>
        <end position="686"/>
    </location>
</feature>
<dbReference type="EMBL" id="HBHJ01001084">
    <property type="protein sequence ID" value="CAD9660854.1"/>
    <property type="molecule type" value="Transcribed_RNA"/>
</dbReference>
<dbReference type="SUPFAM" id="SSF81901">
    <property type="entry name" value="HCP-like"/>
    <property type="match status" value="2"/>
</dbReference>
<sequence>MADMRVAVLGSKQVGMTLATDGVAEAKGPDWQSESSGARPTLVVDSLEPDSELYVQGIRPGDRLLSIDGSAVGKDLSTDEVMAQLVSLPRPLELWFEKEIVPDLEQPLTGRRLSSPTAANSFSEEGEEGDGDTTGQRGGRTSKKKGGSSWFRIFPSIRRRIGRKASWRKSQAAAEDNEVSALDAQDEDPETGTLMALEAGGELDGVLAPPSPMDAGKQMYDLACRYRLGEGVEQDTQLSIEFLARAADAGYPPAQVALGNLYENDPDLSAENVEKTAQLYQAAADKGNHKALFFLGKLCLSGKGVKEDQGKGVELLRRAADSGIAEAHFKLAELYDHGIFGLDQSEAKAVQHVETAADLGLVAAQYELGHRFANGQGIRLDYRRAATYFLRAASQGDADAQYDLAQLYAKKGHILLKTKDPKIIFERVVKFCMLAAEQAHPQARCDLAALFMNGSGVPRNEKTAIKLYKLAAAQGNAQALCNLGVMYEMGRGVKKSRSKAIKYYTYASELGSDDALWNLEQLMRYTNPDEIDDPPSPPPPGVVAKKFDQQPRDLPHPPGVAKSPRRGSLSSNKPISPAHRQLDLSEQHFHHAMEDPDTMNMLVKTSDATVDLQRRRSVSLQSSGIGASGGGNVHSAIAVTGSEPDPKDDGGPRSEKDTPAKRRGSISYVHMLEKIRDEHGVKEERGGGAAAAAVGGGGGGRGETSAMSPGDACPEAATRSSVSAVPTFTTVLRSCIEKRKTRLNPSQSQQSQSQNVGLSI</sequence>
<feature type="region of interest" description="Disordered" evidence="2">
    <location>
        <begin position="527"/>
        <end position="576"/>
    </location>
</feature>
<dbReference type="Gene3D" id="2.30.42.10">
    <property type="match status" value="1"/>
</dbReference>
<organism evidence="4">
    <name type="scientific">Rhizochromulina marina</name>
    <dbReference type="NCBI Taxonomy" id="1034831"/>
    <lineage>
        <taxon>Eukaryota</taxon>
        <taxon>Sar</taxon>
        <taxon>Stramenopiles</taxon>
        <taxon>Ochrophyta</taxon>
        <taxon>Dictyochophyceae</taxon>
        <taxon>Rhizochromulinales</taxon>
        <taxon>Rhizochromulina</taxon>
    </lineage>
</organism>
<dbReference type="PANTHER" id="PTHR11102">
    <property type="entry name" value="SEL-1-LIKE PROTEIN"/>
    <property type="match status" value="1"/>
</dbReference>
<feature type="domain" description="PDZ" evidence="3">
    <location>
        <begin position="1"/>
        <end position="100"/>
    </location>
</feature>
<protein>
    <recommendedName>
        <fullName evidence="3">PDZ domain-containing protein</fullName>
    </recommendedName>
</protein>
<dbReference type="InterPro" id="IPR006597">
    <property type="entry name" value="Sel1-like"/>
</dbReference>
<dbReference type="Gene3D" id="1.25.40.10">
    <property type="entry name" value="Tetratricopeptide repeat domain"/>
    <property type="match status" value="3"/>
</dbReference>
<feature type="compositionally biased region" description="Basic and acidic residues" evidence="2">
    <location>
        <begin position="644"/>
        <end position="660"/>
    </location>
</feature>
<evidence type="ECO:0000259" key="3">
    <source>
        <dbReference type="PROSITE" id="PS50106"/>
    </source>
</evidence>
<comment type="similarity">
    <text evidence="1">Belongs to the sel-1 family.</text>
</comment>
<feature type="region of interest" description="Disordered" evidence="2">
    <location>
        <begin position="620"/>
        <end position="722"/>
    </location>
</feature>
<gene>
    <name evidence="4" type="ORF">RMAR1173_LOCUS704</name>
</gene>
<evidence type="ECO:0000256" key="1">
    <source>
        <dbReference type="ARBA" id="ARBA00038101"/>
    </source>
</evidence>
<dbReference type="InterPro" id="IPR001478">
    <property type="entry name" value="PDZ"/>
</dbReference>
<feature type="region of interest" description="Disordered" evidence="2">
    <location>
        <begin position="165"/>
        <end position="186"/>
    </location>
</feature>
<dbReference type="AlphaFoldDB" id="A0A7S2W194"/>
<dbReference type="InterPro" id="IPR050767">
    <property type="entry name" value="Sel1_AlgK"/>
</dbReference>
<evidence type="ECO:0000256" key="2">
    <source>
        <dbReference type="SAM" id="MobiDB-lite"/>
    </source>
</evidence>
<reference evidence="4" key="1">
    <citation type="submission" date="2021-01" db="EMBL/GenBank/DDBJ databases">
        <authorList>
            <person name="Corre E."/>
            <person name="Pelletier E."/>
            <person name="Niang G."/>
            <person name="Scheremetjew M."/>
            <person name="Finn R."/>
            <person name="Kale V."/>
            <person name="Holt S."/>
            <person name="Cochrane G."/>
            <person name="Meng A."/>
            <person name="Brown T."/>
            <person name="Cohen L."/>
        </authorList>
    </citation>
    <scope>NUCLEOTIDE SEQUENCE</scope>
    <source>
        <strain evidence="4">CCMP1243</strain>
    </source>
</reference>
<feature type="compositionally biased region" description="Basic and acidic residues" evidence="2">
    <location>
        <begin position="545"/>
        <end position="555"/>
    </location>
</feature>
<dbReference type="PANTHER" id="PTHR11102:SF160">
    <property type="entry name" value="ERAD-ASSOCIATED E3 UBIQUITIN-PROTEIN LIGASE COMPONENT HRD3"/>
    <property type="match status" value="1"/>
</dbReference>
<dbReference type="SUPFAM" id="SSF50156">
    <property type="entry name" value="PDZ domain-like"/>
    <property type="match status" value="1"/>
</dbReference>
<dbReference type="PROSITE" id="PS50106">
    <property type="entry name" value="PDZ"/>
    <property type="match status" value="1"/>
</dbReference>
<name>A0A7S2W194_9STRA</name>
<feature type="compositionally biased region" description="Polar residues" evidence="2">
    <location>
        <begin position="112"/>
        <end position="123"/>
    </location>
</feature>
<accession>A0A7S2W194</accession>
<dbReference type="Pfam" id="PF08238">
    <property type="entry name" value="Sel1"/>
    <property type="match status" value="7"/>
</dbReference>
<dbReference type="InterPro" id="IPR011990">
    <property type="entry name" value="TPR-like_helical_dom_sf"/>
</dbReference>
<proteinExistence type="inferred from homology"/>
<dbReference type="SMART" id="SM00671">
    <property type="entry name" value="SEL1"/>
    <property type="match status" value="7"/>
</dbReference>
<dbReference type="InterPro" id="IPR036034">
    <property type="entry name" value="PDZ_sf"/>
</dbReference>
<evidence type="ECO:0000313" key="4">
    <source>
        <dbReference type="EMBL" id="CAD9660854.1"/>
    </source>
</evidence>
<feature type="region of interest" description="Disordered" evidence="2">
    <location>
        <begin position="739"/>
        <end position="760"/>
    </location>
</feature>
<feature type="region of interest" description="Disordered" evidence="2">
    <location>
        <begin position="107"/>
        <end position="148"/>
    </location>
</feature>